<feature type="transmembrane region" description="Helical" evidence="1">
    <location>
        <begin position="80"/>
        <end position="97"/>
    </location>
</feature>
<protein>
    <submittedName>
        <fullName evidence="2">Uncharacterized protein</fullName>
    </submittedName>
</protein>
<keyword evidence="1" id="KW-1133">Transmembrane helix</keyword>
<keyword evidence="1" id="KW-0472">Membrane</keyword>
<evidence type="ECO:0000256" key="1">
    <source>
        <dbReference type="SAM" id="Phobius"/>
    </source>
</evidence>
<organism evidence="2 3">
    <name type="scientific">Sphaerobolus stellatus (strain SS14)</name>
    <dbReference type="NCBI Taxonomy" id="990650"/>
    <lineage>
        <taxon>Eukaryota</taxon>
        <taxon>Fungi</taxon>
        <taxon>Dikarya</taxon>
        <taxon>Basidiomycota</taxon>
        <taxon>Agaricomycotina</taxon>
        <taxon>Agaricomycetes</taxon>
        <taxon>Phallomycetidae</taxon>
        <taxon>Geastrales</taxon>
        <taxon>Sphaerobolaceae</taxon>
        <taxon>Sphaerobolus</taxon>
    </lineage>
</organism>
<evidence type="ECO:0000313" key="3">
    <source>
        <dbReference type="Proteomes" id="UP000054279"/>
    </source>
</evidence>
<dbReference type="HOGENOM" id="CLU_2265444_0_0_1"/>
<name>A0A0C9UFM4_SPHS4</name>
<evidence type="ECO:0000313" key="2">
    <source>
        <dbReference type="EMBL" id="KIJ33589.1"/>
    </source>
</evidence>
<gene>
    <name evidence="2" type="ORF">M422DRAFT_264348</name>
</gene>
<keyword evidence="3" id="KW-1185">Reference proteome</keyword>
<keyword evidence="1" id="KW-0812">Transmembrane</keyword>
<dbReference type="AlphaFoldDB" id="A0A0C9UFM4"/>
<dbReference type="EMBL" id="KN837210">
    <property type="protein sequence ID" value="KIJ33589.1"/>
    <property type="molecule type" value="Genomic_DNA"/>
</dbReference>
<proteinExistence type="predicted"/>
<sequence length="103" mass="11658">MGTTNEALEAEIAAEQLRLNIEDDEHWTSQDYGDTIVQQALADFPEEKPLTETDKQLIEAAEAITRNSIKEGTRTGHTRFGIPFILVNYLCLTALFQDYSMLH</sequence>
<dbReference type="Proteomes" id="UP000054279">
    <property type="component" value="Unassembled WGS sequence"/>
</dbReference>
<reference evidence="2 3" key="1">
    <citation type="submission" date="2014-06" db="EMBL/GenBank/DDBJ databases">
        <title>Evolutionary Origins and Diversification of the Mycorrhizal Mutualists.</title>
        <authorList>
            <consortium name="DOE Joint Genome Institute"/>
            <consortium name="Mycorrhizal Genomics Consortium"/>
            <person name="Kohler A."/>
            <person name="Kuo A."/>
            <person name="Nagy L.G."/>
            <person name="Floudas D."/>
            <person name="Copeland A."/>
            <person name="Barry K.W."/>
            <person name="Cichocki N."/>
            <person name="Veneault-Fourrey C."/>
            <person name="LaButti K."/>
            <person name="Lindquist E.A."/>
            <person name="Lipzen A."/>
            <person name="Lundell T."/>
            <person name="Morin E."/>
            <person name="Murat C."/>
            <person name="Riley R."/>
            <person name="Ohm R."/>
            <person name="Sun H."/>
            <person name="Tunlid A."/>
            <person name="Henrissat B."/>
            <person name="Grigoriev I.V."/>
            <person name="Hibbett D.S."/>
            <person name="Martin F."/>
        </authorList>
    </citation>
    <scope>NUCLEOTIDE SEQUENCE [LARGE SCALE GENOMIC DNA]</scope>
    <source>
        <strain evidence="2 3">SS14</strain>
    </source>
</reference>
<accession>A0A0C9UFM4</accession>